<keyword evidence="2" id="KW-1185">Reference proteome</keyword>
<proteinExistence type="predicted"/>
<name>A0A9D4HED1_DREPO</name>
<gene>
    <name evidence="1" type="ORF">DPMN_057485</name>
</gene>
<protein>
    <submittedName>
        <fullName evidence="1">Uncharacterized protein</fullName>
    </submittedName>
</protein>
<dbReference type="AlphaFoldDB" id="A0A9D4HED1"/>
<organism evidence="1 2">
    <name type="scientific">Dreissena polymorpha</name>
    <name type="common">Zebra mussel</name>
    <name type="synonym">Mytilus polymorpha</name>
    <dbReference type="NCBI Taxonomy" id="45954"/>
    <lineage>
        <taxon>Eukaryota</taxon>
        <taxon>Metazoa</taxon>
        <taxon>Spiralia</taxon>
        <taxon>Lophotrochozoa</taxon>
        <taxon>Mollusca</taxon>
        <taxon>Bivalvia</taxon>
        <taxon>Autobranchia</taxon>
        <taxon>Heteroconchia</taxon>
        <taxon>Euheterodonta</taxon>
        <taxon>Imparidentia</taxon>
        <taxon>Neoheterodontei</taxon>
        <taxon>Myida</taxon>
        <taxon>Dreissenoidea</taxon>
        <taxon>Dreissenidae</taxon>
        <taxon>Dreissena</taxon>
    </lineage>
</organism>
<evidence type="ECO:0000313" key="2">
    <source>
        <dbReference type="Proteomes" id="UP000828390"/>
    </source>
</evidence>
<sequence length="62" mass="7020">MVDINRSPTCKVRLLNPFSQDVDLRRDAEIGVAERVERVVSVLATTENNPNESEPVSVRRIQ</sequence>
<evidence type="ECO:0000313" key="1">
    <source>
        <dbReference type="EMBL" id="KAH3714784.1"/>
    </source>
</evidence>
<accession>A0A9D4HED1</accession>
<reference evidence="1" key="2">
    <citation type="submission" date="2020-11" db="EMBL/GenBank/DDBJ databases">
        <authorList>
            <person name="McCartney M.A."/>
            <person name="Auch B."/>
            <person name="Kono T."/>
            <person name="Mallez S."/>
            <person name="Becker A."/>
            <person name="Gohl D.M."/>
            <person name="Silverstein K.A.T."/>
            <person name="Koren S."/>
            <person name="Bechman K.B."/>
            <person name="Herman A."/>
            <person name="Abrahante J.E."/>
            <person name="Garbe J."/>
        </authorList>
    </citation>
    <scope>NUCLEOTIDE SEQUENCE</scope>
    <source>
        <strain evidence="1">Duluth1</strain>
        <tissue evidence="1">Whole animal</tissue>
    </source>
</reference>
<comment type="caution">
    <text evidence="1">The sequence shown here is derived from an EMBL/GenBank/DDBJ whole genome shotgun (WGS) entry which is preliminary data.</text>
</comment>
<reference evidence="1" key="1">
    <citation type="journal article" date="2019" name="bioRxiv">
        <title>The Genome of the Zebra Mussel, Dreissena polymorpha: A Resource for Invasive Species Research.</title>
        <authorList>
            <person name="McCartney M.A."/>
            <person name="Auch B."/>
            <person name="Kono T."/>
            <person name="Mallez S."/>
            <person name="Zhang Y."/>
            <person name="Obille A."/>
            <person name="Becker A."/>
            <person name="Abrahante J.E."/>
            <person name="Garbe J."/>
            <person name="Badalamenti J.P."/>
            <person name="Herman A."/>
            <person name="Mangelson H."/>
            <person name="Liachko I."/>
            <person name="Sullivan S."/>
            <person name="Sone E.D."/>
            <person name="Koren S."/>
            <person name="Silverstein K.A.T."/>
            <person name="Beckman K.B."/>
            <person name="Gohl D.M."/>
        </authorList>
    </citation>
    <scope>NUCLEOTIDE SEQUENCE</scope>
    <source>
        <strain evidence="1">Duluth1</strain>
        <tissue evidence="1">Whole animal</tissue>
    </source>
</reference>
<dbReference type="Proteomes" id="UP000828390">
    <property type="component" value="Unassembled WGS sequence"/>
</dbReference>
<dbReference type="EMBL" id="JAIWYP010000013">
    <property type="protein sequence ID" value="KAH3714784.1"/>
    <property type="molecule type" value="Genomic_DNA"/>
</dbReference>